<evidence type="ECO:0000313" key="1">
    <source>
        <dbReference type="EMBL" id="THD09568.1"/>
    </source>
</evidence>
<evidence type="ECO:0000313" key="2">
    <source>
        <dbReference type="Proteomes" id="UP000307749"/>
    </source>
</evidence>
<protein>
    <submittedName>
        <fullName evidence="1">Uncharacterized protein</fullName>
    </submittedName>
</protein>
<reference evidence="1 2" key="1">
    <citation type="submission" date="2017-02" db="EMBL/GenBank/DDBJ databases">
        <title>Whole genome sequencing of Metallibacterium scheffleri DSM 24874 (T).</title>
        <authorList>
            <person name="Kumar S."/>
            <person name="Patil P."/>
            <person name="Patil P.B."/>
        </authorList>
    </citation>
    <scope>NUCLEOTIDE SEQUENCE [LARGE SCALE GENOMIC DNA]</scope>
    <source>
        <strain evidence="1 2">DSM 24874</strain>
    </source>
</reference>
<dbReference type="Proteomes" id="UP000307749">
    <property type="component" value="Unassembled WGS sequence"/>
</dbReference>
<dbReference type="STRING" id="993689.GCA_002077135_02732"/>
<sequence>MQSYELQALRGCETLLDAFAWVYGECSFVELYAGQALANEVIAGLRARGLRLIRVYNMANDRDGRAVQADFLFGR</sequence>
<dbReference type="OrthoDB" id="5329963at2"/>
<name>A0A4S3KMC4_9GAMM</name>
<dbReference type="RefSeq" id="WP_081128583.1">
    <property type="nucleotide sequence ID" value="NZ_LDOS01000002.1"/>
</dbReference>
<dbReference type="AlphaFoldDB" id="A0A4S3KMC4"/>
<comment type="caution">
    <text evidence="1">The sequence shown here is derived from an EMBL/GenBank/DDBJ whole genome shotgun (WGS) entry which is preliminary data.</text>
</comment>
<gene>
    <name evidence="1" type="ORF">B1806_10895</name>
</gene>
<dbReference type="EMBL" id="MWQO01000038">
    <property type="protein sequence ID" value="THD09568.1"/>
    <property type="molecule type" value="Genomic_DNA"/>
</dbReference>
<proteinExistence type="predicted"/>
<keyword evidence="2" id="KW-1185">Reference proteome</keyword>
<organism evidence="1 2">
    <name type="scientific">Metallibacterium scheffleri</name>
    <dbReference type="NCBI Taxonomy" id="993689"/>
    <lineage>
        <taxon>Bacteria</taxon>
        <taxon>Pseudomonadati</taxon>
        <taxon>Pseudomonadota</taxon>
        <taxon>Gammaproteobacteria</taxon>
        <taxon>Lysobacterales</taxon>
        <taxon>Rhodanobacteraceae</taxon>
        <taxon>Metallibacterium</taxon>
    </lineage>
</organism>
<accession>A0A4S3KMC4</accession>